<gene>
    <name evidence="1" type="ORF">AYY18_00940</name>
</gene>
<dbReference type="EMBL" id="LZEY01000001">
    <property type="protein sequence ID" value="OBU13346.1"/>
    <property type="molecule type" value="Genomic_DNA"/>
</dbReference>
<evidence type="ECO:0000313" key="2">
    <source>
        <dbReference type="Proteomes" id="UP000092377"/>
    </source>
</evidence>
<dbReference type="RefSeq" id="WP_067398242.1">
    <property type="nucleotide sequence ID" value="NZ_LZEY01000001.1"/>
</dbReference>
<sequence length="95" mass="11057">MKLTYLNLANQAVTAEKDEDYTKASVLWGKAKDLAKHGMNQMWAEYRMEHNALRNSFNKRADKWRIKKEKNREAYLLKKQADLLAANINKSKDAA</sequence>
<evidence type="ECO:0000313" key="1">
    <source>
        <dbReference type="EMBL" id="OBU13346.1"/>
    </source>
</evidence>
<dbReference type="InterPro" id="IPR047666">
    <property type="entry name" value="ANR_neg_reg"/>
</dbReference>
<organism evidence="1 2">
    <name type="scientific">Morganella psychrotolerans</name>
    <dbReference type="NCBI Taxonomy" id="368603"/>
    <lineage>
        <taxon>Bacteria</taxon>
        <taxon>Pseudomonadati</taxon>
        <taxon>Pseudomonadota</taxon>
        <taxon>Gammaproteobacteria</taxon>
        <taxon>Enterobacterales</taxon>
        <taxon>Morganellaceae</taxon>
        <taxon>Morganella</taxon>
    </lineage>
</organism>
<keyword evidence="2" id="KW-1185">Reference proteome</keyword>
<reference evidence="2" key="1">
    <citation type="submission" date="2016-06" db="EMBL/GenBank/DDBJ databases">
        <authorList>
            <person name="Butler K."/>
        </authorList>
    </citation>
    <scope>NUCLEOTIDE SEQUENCE [LARGE SCALE GENOMIC DNA]</scope>
    <source>
        <strain evidence="2">GCSL-Mp20</strain>
    </source>
</reference>
<accession>A0A1B8HU58</accession>
<comment type="caution">
    <text evidence="1">The sequence shown here is derived from an EMBL/GenBank/DDBJ whole genome shotgun (WGS) entry which is preliminary data.</text>
</comment>
<dbReference type="OrthoDB" id="6445597at2"/>
<evidence type="ECO:0008006" key="3">
    <source>
        <dbReference type="Google" id="ProtNLM"/>
    </source>
</evidence>
<dbReference type="AlphaFoldDB" id="A0A1B8HU58"/>
<protein>
    <recommendedName>
        <fullName evidence="3">ANR family transcriptional regulator</fullName>
    </recommendedName>
</protein>
<proteinExistence type="predicted"/>
<dbReference type="NCBIfam" id="NF033650">
    <property type="entry name" value="ANR_neg_reg"/>
    <property type="match status" value="1"/>
</dbReference>
<dbReference type="Proteomes" id="UP000092377">
    <property type="component" value="Unassembled WGS sequence"/>
</dbReference>
<name>A0A1B8HU58_9GAMM</name>